<name>A0ABS7NII8_9RHOB</name>
<dbReference type="Proteomes" id="UP000766629">
    <property type="component" value="Unassembled WGS sequence"/>
</dbReference>
<proteinExistence type="predicted"/>
<dbReference type="InterPro" id="IPR021308">
    <property type="entry name" value="GfcB"/>
</dbReference>
<organism evidence="2 3">
    <name type="scientific">Leisingera daeponensis</name>
    <dbReference type="NCBI Taxonomy" id="405746"/>
    <lineage>
        <taxon>Bacteria</taxon>
        <taxon>Pseudomonadati</taxon>
        <taxon>Pseudomonadota</taxon>
        <taxon>Alphaproteobacteria</taxon>
        <taxon>Rhodobacterales</taxon>
        <taxon>Roseobacteraceae</taxon>
        <taxon>Leisingera</taxon>
    </lineage>
</organism>
<accession>A0ABS7NII8</accession>
<comment type="caution">
    <text evidence="2">The sequence shown here is derived from an EMBL/GenBank/DDBJ whole genome shotgun (WGS) entry which is preliminary data.</text>
</comment>
<dbReference type="EMBL" id="JAHVJA010000008">
    <property type="protein sequence ID" value="MBY6141013.1"/>
    <property type="molecule type" value="Genomic_DNA"/>
</dbReference>
<gene>
    <name evidence="2" type="ORF">KUV26_16355</name>
</gene>
<protein>
    <submittedName>
        <fullName evidence="2">YjbF family lipoprotein</fullName>
    </submittedName>
</protein>
<dbReference type="PROSITE" id="PS51257">
    <property type="entry name" value="PROKAR_LIPOPROTEIN"/>
    <property type="match status" value="1"/>
</dbReference>
<dbReference type="Pfam" id="PF11102">
    <property type="entry name" value="YjbF"/>
    <property type="match status" value="1"/>
</dbReference>
<dbReference type="SUPFAM" id="SSF159270">
    <property type="entry name" value="YmcC-like"/>
    <property type="match status" value="1"/>
</dbReference>
<evidence type="ECO:0000256" key="1">
    <source>
        <dbReference type="SAM" id="SignalP"/>
    </source>
</evidence>
<keyword evidence="3" id="KW-1185">Reference proteome</keyword>
<keyword evidence="2" id="KW-0449">Lipoprotein</keyword>
<sequence length="231" mass="24896">MSMNMIRKAAAALAAALLLAGCSKGPEKTKAGLEVVQAVAEQFSRRRSAPPPPAELTRALLDKQTQAYIEVTIENRGATAYLTRALERRDSHPGQVEVWRTQDNVSVALRQGMVIATRGLGGGLLSAEVPAADGAGGPARGGARRYTVRADGNGQRVLNMACSLHDLGPEPVEIVEITHPARHLQERCEGAGGVVVNDYWVDSRAGSLQVWQSRQWAGPETGYLRIRQLRQ</sequence>
<feature type="chain" id="PRO_5046544889" evidence="1">
    <location>
        <begin position="26"/>
        <end position="231"/>
    </location>
</feature>
<reference evidence="2 3" key="1">
    <citation type="submission" date="2021-06" db="EMBL/GenBank/DDBJ databases">
        <title>50 bacteria genomes isolated from Dapeng, Shenzhen, China.</title>
        <authorList>
            <person name="Zheng W."/>
            <person name="Yu S."/>
            <person name="Huang Y."/>
        </authorList>
    </citation>
    <scope>NUCLEOTIDE SEQUENCE [LARGE SCALE GENOMIC DNA]</scope>
    <source>
        <strain evidence="2 3">DP1N14-2</strain>
    </source>
</reference>
<dbReference type="Gene3D" id="2.40.360.10">
    <property type="entry name" value="YmcC-like"/>
    <property type="match status" value="1"/>
</dbReference>
<evidence type="ECO:0000313" key="3">
    <source>
        <dbReference type="Proteomes" id="UP000766629"/>
    </source>
</evidence>
<keyword evidence="1" id="KW-0732">Signal</keyword>
<feature type="signal peptide" evidence="1">
    <location>
        <begin position="1"/>
        <end position="25"/>
    </location>
</feature>
<dbReference type="InterPro" id="IPR023373">
    <property type="entry name" value="YmcC_sf"/>
</dbReference>
<evidence type="ECO:0000313" key="2">
    <source>
        <dbReference type="EMBL" id="MBY6141013.1"/>
    </source>
</evidence>